<dbReference type="Gene3D" id="2.10.230.10">
    <property type="entry name" value="Heat shock protein DnaJ, cysteine-rich domain"/>
    <property type="match status" value="1"/>
</dbReference>
<evidence type="ECO:0000313" key="1">
    <source>
        <dbReference type="EMBL" id="MBO8454379.1"/>
    </source>
</evidence>
<reference evidence="1" key="2">
    <citation type="journal article" date="2021" name="PeerJ">
        <title>Extensive microbial diversity within the chicken gut microbiome revealed by metagenomics and culture.</title>
        <authorList>
            <person name="Gilroy R."/>
            <person name="Ravi A."/>
            <person name="Getino M."/>
            <person name="Pursley I."/>
            <person name="Horton D.L."/>
            <person name="Alikhan N.F."/>
            <person name="Baker D."/>
            <person name="Gharbi K."/>
            <person name="Hall N."/>
            <person name="Watson M."/>
            <person name="Adriaenssens E.M."/>
            <person name="Foster-Nyarko E."/>
            <person name="Jarju S."/>
            <person name="Secka A."/>
            <person name="Antonio M."/>
            <person name="Oren A."/>
            <person name="Chaudhuri R.R."/>
            <person name="La Ragione R."/>
            <person name="Hildebrand F."/>
            <person name="Pallen M.J."/>
        </authorList>
    </citation>
    <scope>NUCLEOTIDE SEQUENCE</scope>
    <source>
        <strain evidence="1">F1-3629</strain>
    </source>
</reference>
<gene>
    <name evidence="1" type="ORF">IAC07_06640</name>
</gene>
<protein>
    <submittedName>
        <fullName evidence="1">Uncharacterized protein</fullName>
    </submittedName>
</protein>
<organism evidence="1 2">
    <name type="scientific">Candidatus Cryptobacteroides gallistercoris</name>
    <dbReference type="NCBI Taxonomy" id="2840765"/>
    <lineage>
        <taxon>Bacteria</taxon>
        <taxon>Pseudomonadati</taxon>
        <taxon>Bacteroidota</taxon>
        <taxon>Bacteroidia</taxon>
        <taxon>Bacteroidales</taxon>
        <taxon>Candidatus Cryptobacteroides</taxon>
    </lineage>
</organism>
<name>A0A940DNU3_9BACT</name>
<sequence>MKIRYIISAAIIVFFCNISIGSISFASSFSGADEYDFISDKNKVRSMLSNGDNVAAYEYIRQRLEDDYPENAAMEYRYYTLVNEISLEIGNEYMQVIMTSIDMSRAMYLVSYQQASIQLSNYLLNSAASKGNQDALRRLQANAIVSGFGNQYGGGSTSGYTPSRQNETCSLCKGHGWIPGSSTPTYGNTGTTVCPDCGVVNLSHSHDRCPACMGKGYIYR</sequence>
<comment type="caution">
    <text evidence="1">The sequence shown here is derived from an EMBL/GenBank/DDBJ whole genome shotgun (WGS) entry which is preliminary data.</text>
</comment>
<accession>A0A940DNU3</accession>
<proteinExistence type="predicted"/>
<reference evidence="1" key="1">
    <citation type="submission" date="2020-10" db="EMBL/GenBank/DDBJ databases">
        <authorList>
            <person name="Gilroy R."/>
        </authorList>
    </citation>
    <scope>NUCLEOTIDE SEQUENCE</scope>
    <source>
        <strain evidence="1">F1-3629</strain>
    </source>
</reference>
<dbReference type="EMBL" id="JADIMJ010000098">
    <property type="protein sequence ID" value="MBO8454379.1"/>
    <property type="molecule type" value="Genomic_DNA"/>
</dbReference>
<dbReference type="Proteomes" id="UP000771749">
    <property type="component" value="Unassembled WGS sequence"/>
</dbReference>
<evidence type="ECO:0000313" key="2">
    <source>
        <dbReference type="Proteomes" id="UP000771749"/>
    </source>
</evidence>
<dbReference type="AlphaFoldDB" id="A0A940DNU3"/>